<feature type="region of interest" description="Disordered" evidence="1">
    <location>
        <begin position="96"/>
        <end position="132"/>
    </location>
</feature>
<evidence type="ECO:0000256" key="2">
    <source>
        <dbReference type="SAM" id="Phobius"/>
    </source>
</evidence>
<keyword evidence="2" id="KW-1133">Transmembrane helix</keyword>
<dbReference type="AlphaFoldDB" id="A0AAV1DYL6"/>
<dbReference type="Proteomes" id="UP001161247">
    <property type="component" value="Chromosome 7"/>
</dbReference>
<sequence>MTSFVSLSSPRNVYSYIAVVLLLGLMHFGICFGSNRNEKLFDKHAILSPLKRVTLELERSKMSAYESVGLSADKKPIPPSGYSPGMKSHKLIITSSDVPKTKLSPSSSGPSPDEGHFPISTESVTSINSFRH</sequence>
<keyword evidence="2" id="KW-0472">Membrane</keyword>
<dbReference type="EMBL" id="OX459124">
    <property type="protein sequence ID" value="CAI9113018.1"/>
    <property type="molecule type" value="Genomic_DNA"/>
</dbReference>
<protein>
    <submittedName>
        <fullName evidence="3">OLC1v1013539C1</fullName>
    </submittedName>
</protein>
<feature type="compositionally biased region" description="Polar residues" evidence="1">
    <location>
        <begin position="120"/>
        <end position="132"/>
    </location>
</feature>
<evidence type="ECO:0000313" key="4">
    <source>
        <dbReference type="Proteomes" id="UP001161247"/>
    </source>
</evidence>
<gene>
    <name evidence="3" type="ORF">OLC1_LOCUS20107</name>
</gene>
<proteinExistence type="predicted"/>
<feature type="transmembrane region" description="Helical" evidence="2">
    <location>
        <begin position="13"/>
        <end position="33"/>
    </location>
</feature>
<reference evidence="3" key="1">
    <citation type="submission" date="2023-03" db="EMBL/GenBank/DDBJ databases">
        <authorList>
            <person name="Julca I."/>
        </authorList>
    </citation>
    <scope>NUCLEOTIDE SEQUENCE</scope>
</reference>
<keyword evidence="2" id="KW-0812">Transmembrane</keyword>
<accession>A0AAV1DYL6</accession>
<organism evidence="3 4">
    <name type="scientific">Oldenlandia corymbosa var. corymbosa</name>
    <dbReference type="NCBI Taxonomy" id="529605"/>
    <lineage>
        <taxon>Eukaryota</taxon>
        <taxon>Viridiplantae</taxon>
        <taxon>Streptophyta</taxon>
        <taxon>Embryophyta</taxon>
        <taxon>Tracheophyta</taxon>
        <taxon>Spermatophyta</taxon>
        <taxon>Magnoliopsida</taxon>
        <taxon>eudicotyledons</taxon>
        <taxon>Gunneridae</taxon>
        <taxon>Pentapetalae</taxon>
        <taxon>asterids</taxon>
        <taxon>lamiids</taxon>
        <taxon>Gentianales</taxon>
        <taxon>Rubiaceae</taxon>
        <taxon>Rubioideae</taxon>
        <taxon>Spermacoceae</taxon>
        <taxon>Hedyotis-Oldenlandia complex</taxon>
        <taxon>Oldenlandia</taxon>
    </lineage>
</organism>
<keyword evidence="4" id="KW-1185">Reference proteome</keyword>
<evidence type="ECO:0000256" key="1">
    <source>
        <dbReference type="SAM" id="MobiDB-lite"/>
    </source>
</evidence>
<name>A0AAV1DYL6_OLDCO</name>
<evidence type="ECO:0000313" key="3">
    <source>
        <dbReference type="EMBL" id="CAI9113018.1"/>
    </source>
</evidence>